<sequence length="228" mass="25800">MSNSRKKKNDTEAVVAEAMREVNMAMREVAQATAPLRKMSNNKNLHDIESDSLPYHEPVSSEPKIETKGGAIQIKKPGLFGNSSTTINIQSAQNIQIGNNNTMIINSSSSRRMRTRDISPPPKPAKVDKEIVRQVLASTRLLEDTDLNMVSSKFMGKQWRRTLRLVGLEDIEIESKYQDYYSNGIKEISYQCLKYWKQKNPDTATVGHLAKALCEVFHPDEVCDKFKP</sequence>
<comment type="caution">
    <text evidence="3">The sequence shown here is derived from an EMBL/GenBank/DDBJ whole genome shotgun (WGS) entry which is preliminary data.</text>
</comment>
<dbReference type="OrthoDB" id="6086418at2759"/>
<keyword evidence="1" id="KW-0175">Coiled coil</keyword>
<dbReference type="AlphaFoldDB" id="A0A8S3UFZ6"/>
<organism evidence="3 4">
    <name type="scientific">Mytilus edulis</name>
    <name type="common">Blue mussel</name>
    <dbReference type="NCBI Taxonomy" id="6550"/>
    <lineage>
        <taxon>Eukaryota</taxon>
        <taxon>Metazoa</taxon>
        <taxon>Spiralia</taxon>
        <taxon>Lophotrochozoa</taxon>
        <taxon>Mollusca</taxon>
        <taxon>Bivalvia</taxon>
        <taxon>Autobranchia</taxon>
        <taxon>Pteriomorphia</taxon>
        <taxon>Mytilida</taxon>
        <taxon>Mytiloidea</taxon>
        <taxon>Mytilidae</taxon>
        <taxon>Mytilinae</taxon>
        <taxon>Mytilus</taxon>
    </lineage>
</organism>
<feature type="coiled-coil region" evidence="1">
    <location>
        <begin position="1"/>
        <end position="28"/>
    </location>
</feature>
<keyword evidence="4" id="KW-1185">Reference proteome</keyword>
<dbReference type="GO" id="GO:0007165">
    <property type="term" value="P:signal transduction"/>
    <property type="evidence" value="ECO:0007669"/>
    <property type="project" value="InterPro"/>
</dbReference>
<reference evidence="3" key="1">
    <citation type="submission" date="2021-03" db="EMBL/GenBank/DDBJ databases">
        <authorList>
            <person name="Bekaert M."/>
        </authorList>
    </citation>
    <scope>NUCLEOTIDE SEQUENCE</scope>
</reference>
<dbReference type="CDD" id="cd01670">
    <property type="entry name" value="Death"/>
    <property type="match status" value="1"/>
</dbReference>
<name>A0A8S3UFZ6_MYTED</name>
<dbReference type="EMBL" id="CAJPWZ010002590">
    <property type="protein sequence ID" value="CAG2241560.1"/>
    <property type="molecule type" value="Genomic_DNA"/>
</dbReference>
<dbReference type="Pfam" id="PF00531">
    <property type="entry name" value="Death"/>
    <property type="match status" value="1"/>
</dbReference>
<dbReference type="InterPro" id="IPR000488">
    <property type="entry name" value="Death_dom"/>
</dbReference>
<dbReference type="InterPro" id="IPR011029">
    <property type="entry name" value="DEATH-like_dom_sf"/>
</dbReference>
<evidence type="ECO:0000313" key="3">
    <source>
        <dbReference type="EMBL" id="CAG2241560.1"/>
    </source>
</evidence>
<gene>
    <name evidence="3" type="ORF">MEDL_53770</name>
</gene>
<feature type="domain" description="Death" evidence="2">
    <location>
        <begin position="155"/>
        <end position="216"/>
    </location>
</feature>
<dbReference type="PROSITE" id="PS50017">
    <property type="entry name" value="DEATH_DOMAIN"/>
    <property type="match status" value="1"/>
</dbReference>
<dbReference type="SUPFAM" id="SSF47986">
    <property type="entry name" value="DEATH domain"/>
    <property type="match status" value="1"/>
</dbReference>
<evidence type="ECO:0000313" key="4">
    <source>
        <dbReference type="Proteomes" id="UP000683360"/>
    </source>
</evidence>
<evidence type="ECO:0000259" key="2">
    <source>
        <dbReference type="PROSITE" id="PS50017"/>
    </source>
</evidence>
<protein>
    <recommendedName>
        <fullName evidence="2">Death domain-containing protein</fullName>
    </recommendedName>
</protein>
<dbReference type="Proteomes" id="UP000683360">
    <property type="component" value="Unassembled WGS sequence"/>
</dbReference>
<evidence type="ECO:0000256" key="1">
    <source>
        <dbReference type="SAM" id="Coils"/>
    </source>
</evidence>
<accession>A0A8S3UFZ6</accession>
<proteinExistence type="predicted"/>
<dbReference type="Gene3D" id="1.10.533.10">
    <property type="entry name" value="Death Domain, Fas"/>
    <property type="match status" value="1"/>
</dbReference>